<feature type="domain" description="Beta-lactamase-related" evidence="2">
    <location>
        <begin position="32"/>
        <end position="350"/>
    </location>
</feature>
<name>A0A0C1MH71_9GAMM</name>
<sequence length="565" mass="62765">MKKITLLASLIAGLSLSSYTFALDQSDIQTISQHIEQRLTEGETTGISIAVVKDNTPIILKGFGLANVDTQQLVTPDTQFRIASITKTFVTLAVLKLVNEGKLSLDDSVYKYLSDFKPKILPNNNGQLTVRDLLTHQSGIPTGWYRGDEPTTTPIEDLNSLTTLLSNDYLVWNRGTISAYNNNAFGLAGLLVSRVSGKNWQDYLQSEFFTPLAMHNTLSHLPNGPLPEHMAQSYDGNTQEPKFASLLTPAGGIISTGNDMARYMQAILDSWNYDSHAILPSQLIKQVRNLQNGHIQLDGDHEMGLGFFIDHFNGHIAISHDGSYQGYESMMYIVPELNFGVFVTTNNRDGDDTVFDIADMVTNMVTQSVKGPFLDNKNTQTSSSQPPQSKTLEAGFYAGRRNIFIEKTPNGEFVMFTPGQAIKQLKQVDSDSYQIIGEEGDVRIKLTQAIDGFRFTYNGKDSANVFSKLVTTKLTPELEKLLGYYQVETTNPEIGDIELRYSPEFQALLAVSVKHGFVRALKVVDENLLQVQGYGRGIGTVFDFQEPDKLKALGYQFKKITAQMQ</sequence>
<dbReference type="PANTHER" id="PTHR46825">
    <property type="entry name" value="D-ALANYL-D-ALANINE-CARBOXYPEPTIDASE/ENDOPEPTIDASE AMPH"/>
    <property type="match status" value="1"/>
</dbReference>
<dbReference type="InterPro" id="IPR012338">
    <property type="entry name" value="Beta-lactam/transpept-like"/>
</dbReference>
<feature type="signal peptide" evidence="1">
    <location>
        <begin position="1"/>
        <end position="22"/>
    </location>
</feature>
<dbReference type="Pfam" id="PF00144">
    <property type="entry name" value="Beta-lactamase"/>
    <property type="match status" value="1"/>
</dbReference>
<dbReference type="PANTHER" id="PTHR46825:SF9">
    <property type="entry name" value="BETA-LACTAMASE-RELATED DOMAIN-CONTAINING PROTEIN"/>
    <property type="match status" value="1"/>
</dbReference>
<evidence type="ECO:0000313" key="3">
    <source>
        <dbReference type="EMBL" id="KID56274.1"/>
    </source>
</evidence>
<keyword evidence="1" id="KW-0732">Signal</keyword>
<organism evidence="3 4">
    <name type="scientific">Pseudoalteromonas luteoviolacea</name>
    <dbReference type="NCBI Taxonomy" id="43657"/>
    <lineage>
        <taxon>Bacteria</taxon>
        <taxon>Pseudomonadati</taxon>
        <taxon>Pseudomonadota</taxon>
        <taxon>Gammaproteobacteria</taxon>
        <taxon>Alteromonadales</taxon>
        <taxon>Pseudoalteromonadaceae</taxon>
        <taxon>Pseudoalteromonas</taxon>
    </lineage>
</organism>
<dbReference type="Proteomes" id="UP000031327">
    <property type="component" value="Unassembled WGS sequence"/>
</dbReference>
<dbReference type="InterPro" id="IPR001466">
    <property type="entry name" value="Beta-lactam-related"/>
</dbReference>
<dbReference type="AlphaFoldDB" id="A0A0C1MH71"/>
<dbReference type="EMBL" id="JWIC01000007">
    <property type="protein sequence ID" value="KID56274.1"/>
    <property type="molecule type" value="Genomic_DNA"/>
</dbReference>
<reference evidence="3 4" key="1">
    <citation type="submission" date="2014-12" db="EMBL/GenBank/DDBJ databases">
        <title>Draft Genome Sequence of Pseudoalteromonas luteoviolacea HI1.</title>
        <authorList>
            <person name="Asahina A.Y."/>
            <person name="Hadfield M.G."/>
        </authorList>
    </citation>
    <scope>NUCLEOTIDE SEQUENCE [LARGE SCALE GENOMIC DNA]</scope>
    <source>
        <strain evidence="3 4">HI1</strain>
    </source>
</reference>
<dbReference type="InterPro" id="IPR050491">
    <property type="entry name" value="AmpC-like"/>
</dbReference>
<accession>A0A0C1MH71</accession>
<gene>
    <name evidence="3" type="ORF">JF50_18635</name>
</gene>
<protein>
    <recommendedName>
        <fullName evidence="2">Beta-lactamase-related domain-containing protein</fullName>
    </recommendedName>
</protein>
<evidence type="ECO:0000259" key="2">
    <source>
        <dbReference type="Pfam" id="PF00144"/>
    </source>
</evidence>
<feature type="chain" id="PRO_5002149338" description="Beta-lactamase-related domain-containing protein" evidence="1">
    <location>
        <begin position="23"/>
        <end position="565"/>
    </location>
</feature>
<evidence type="ECO:0000313" key="4">
    <source>
        <dbReference type="Proteomes" id="UP000031327"/>
    </source>
</evidence>
<comment type="caution">
    <text evidence="3">The sequence shown here is derived from an EMBL/GenBank/DDBJ whole genome shotgun (WGS) entry which is preliminary data.</text>
</comment>
<evidence type="ECO:0000256" key="1">
    <source>
        <dbReference type="SAM" id="SignalP"/>
    </source>
</evidence>
<dbReference type="OrthoDB" id="119951at2"/>
<dbReference type="RefSeq" id="WP_039610847.1">
    <property type="nucleotide sequence ID" value="NZ_JWIC01000007.1"/>
</dbReference>
<dbReference type="Gene3D" id="3.40.710.10">
    <property type="entry name" value="DD-peptidase/beta-lactamase superfamily"/>
    <property type="match status" value="1"/>
</dbReference>
<dbReference type="SUPFAM" id="SSF56601">
    <property type="entry name" value="beta-lactamase/transpeptidase-like"/>
    <property type="match status" value="1"/>
</dbReference>
<proteinExistence type="predicted"/>